<dbReference type="Pfam" id="PF00510">
    <property type="entry name" value="COX3"/>
    <property type="match status" value="1"/>
</dbReference>
<dbReference type="PANTHER" id="PTHR11403">
    <property type="entry name" value="CYTOCHROME C OXIDASE SUBUNIT III"/>
    <property type="match status" value="1"/>
</dbReference>
<dbReference type="GO" id="GO:0004129">
    <property type="term" value="F:cytochrome-c oxidase activity"/>
    <property type="evidence" value="ECO:0007669"/>
    <property type="project" value="UniProtKB-EC"/>
</dbReference>
<keyword evidence="5" id="KW-1278">Translocase</keyword>
<comment type="subcellular location">
    <subcellularLocation>
        <location evidence="10">Cell membrane</location>
        <topology evidence="10">Multi-pass membrane protein</topology>
    </subcellularLocation>
    <subcellularLocation>
        <location evidence="1">Membrane</location>
        <topology evidence="1">Multi-pass membrane protein</topology>
    </subcellularLocation>
</comment>
<evidence type="ECO:0000256" key="5">
    <source>
        <dbReference type="ARBA" id="ARBA00022967"/>
    </source>
</evidence>
<dbReference type="PROSITE" id="PS50253">
    <property type="entry name" value="COX3"/>
    <property type="match status" value="1"/>
</dbReference>
<dbReference type="InterPro" id="IPR013833">
    <property type="entry name" value="Cyt_c_oxidase_su3_a-hlx"/>
</dbReference>
<dbReference type="SUPFAM" id="SSF81452">
    <property type="entry name" value="Cytochrome c oxidase subunit III-like"/>
    <property type="match status" value="1"/>
</dbReference>
<evidence type="ECO:0000256" key="2">
    <source>
        <dbReference type="ARBA" id="ARBA00010581"/>
    </source>
</evidence>
<evidence type="ECO:0000256" key="7">
    <source>
        <dbReference type="ARBA" id="ARBA00023136"/>
    </source>
</evidence>
<dbReference type="InterPro" id="IPR024791">
    <property type="entry name" value="Cyt_c/ubiquinol_Oxase_su3"/>
</dbReference>
<dbReference type="EC" id="7.1.1.9" evidence="3"/>
<organism evidence="13">
    <name type="scientific">Hellea balneolensis</name>
    <dbReference type="NCBI Taxonomy" id="287478"/>
    <lineage>
        <taxon>Bacteria</taxon>
        <taxon>Pseudomonadati</taxon>
        <taxon>Pseudomonadota</taxon>
        <taxon>Alphaproteobacteria</taxon>
        <taxon>Maricaulales</taxon>
        <taxon>Robiginitomaculaceae</taxon>
        <taxon>Hellea</taxon>
    </lineage>
</organism>
<feature type="transmembrane region" description="Helical" evidence="11">
    <location>
        <begin position="107"/>
        <end position="127"/>
    </location>
</feature>
<dbReference type="InterPro" id="IPR033945">
    <property type="entry name" value="Cyt_c_oxase_su3_dom"/>
</dbReference>
<evidence type="ECO:0000256" key="11">
    <source>
        <dbReference type="SAM" id="Phobius"/>
    </source>
</evidence>
<feature type="transmembrane region" description="Helical" evidence="11">
    <location>
        <begin position="59"/>
        <end position="87"/>
    </location>
</feature>
<evidence type="ECO:0000256" key="6">
    <source>
        <dbReference type="ARBA" id="ARBA00022989"/>
    </source>
</evidence>
<evidence type="ECO:0000259" key="12">
    <source>
        <dbReference type="PROSITE" id="PS50253"/>
    </source>
</evidence>
<dbReference type="Gene3D" id="1.20.120.80">
    <property type="entry name" value="Cytochrome c oxidase, subunit III, four-helix bundle"/>
    <property type="match status" value="1"/>
</dbReference>
<feature type="non-terminal residue" evidence="13">
    <location>
        <position position="1"/>
    </location>
</feature>
<dbReference type="Proteomes" id="UP000885830">
    <property type="component" value="Unassembled WGS sequence"/>
</dbReference>
<evidence type="ECO:0000256" key="10">
    <source>
        <dbReference type="RuleBase" id="RU003376"/>
    </source>
</evidence>
<dbReference type="PANTHER" id="PTHR11403:SF7">
    <property type="entry name" value="CYTOCHROME C OXIDASE SUBUNIT 3"/>
    <property type="match status" value="1"/>
</dbReference>
<dbReference type="CDD" id="cd01665">
    <property type="entry name" value="Cyt_c_Oxidase_III"/>
    <property type="match status" value="1"/>
</dbReference>
<proteinExistence type="inferred from homology"/>
<name>A0A7C5QSW4_9PROT</name>
<feature type="domain" description="Heme-copper oxidase subunit III family profile" evidence="12">
    <location>
        <begin position="1"/>
        <end position="128"/>
    </location>
</feature>
<dbReference type="GO" id="GO:0005886">
    <property type="term" value="C:plasma membrane"/>
    <property type="evidence" value="ECO:0007669"/>
    <property type="project" value="UniProtKB-SubCell"/>
</dbReference>
<sequence length="131" mass="15001">GTTVTWAHHAFIKNDRKSASIGLALTIILGLAFTFLQGVEYVEAYHHRETATFWLDSNIYGSAFFLATGFHGLHVLIGTVFLFVIWLRVMNGGMKPNQHFGFEAAAWYWHFVDVVWLFLFTFVYVAFGLNY</sequence>
<dbReference type="EMBL" id="DRMJ01000486">
    <property type="protein sequence ID" value="HHL43799.1"/>
    <property type="molecule type" value="Genomic_DNA"/>
</dbReference>
<keyword evidence="4 10" id="KW-0812">Transmembrane</keyword>
<dbReference type="GO" id="GO:0019646">
    <property type="term" value="P:aerobic electron transport chain"/>
    <property type="evidence" value="ECO:0007669"/>
    <property type="project" value="InterPro"/>
</dbReference>
<evidence type="ECO:0000313" key="13">
    <source>
        <dbReference type="EMBL" id="HHL43799.1"/>
    </source>
</evidence>
<evidence type="ECO:0000256" key="3">
    <source>
        <dbReference type="ARBA" id="ARBA00012949"/>
    </source>
</evidence>
<accession>A0A7C5QSW4</accession>
<comment type="caution">
    <text evidence="13">The sequence shown here is derived from an EMBL/GenBank/DDBJ whole genome shotgun (WGS) entry which is preliminary data.</text>
</comment>
<feature type="transmembrane region" description="Helical" evidence="11">
    <location>
        <begin position="21"/>
        <end position="39"/>
    </location>
</feature>
<evidence type="ECO:0000256" key="1">
    <source>
        <dbReference type="ARBA" id="ARBA00004141"/>
    </source>
</evidence>
<keyword evidence="7 11" id="KW-0472">Membrane</keyword>
<evidence type="ECO:0000256" key="4">
    <source>
        <dbReference type="ARBA" id="ARBA00022692"/>
    </source>
</evidence>
<protein>
    <recommendedName>
        <fullName evidence="3">cytochrome-c oxidase</fullName>
        <ecNumber evidence="3">7.1.1.9</ecNumber>
    </recommendedName>
    <alternativeName>
        <fullName evidence="8">Cytochrome aa3 subunit 3</fullName>
    </alternativeName>
    <alternativeName>
        <fullName evidence="9">Cytochrome c oxidase polypeptide III</fullName>
    </alternativeName>
</protein>
<comment type="similarity">
    <text evidence="2 10">Belongs to the cytochrome c oxidase subunit 3 family.</text>
</comment>
<dbReference type="InterPro" id="IPR000298">
    <property type="entry name" value="Cyt_c_oxidase-like_su3"/>
</dbReference>
<dbReference type="AlphaFoldDB" id="A0A7C5QSW4"/>
<evidence type="ECO:0000256" key="9">
    <source>
        <dbReference type="ARBA" id="ARBA00031625"/>
    </source>
</evidence>
<keyword evidence="6 11" id="KW-1133">Transmembrane helix</keyword>
<dbReference type="InterPro" id="IPR035973">
    <property type="entry name" value="Cyt_c_oxidase_su3-like_sf"/>
</dbReference>
<reference evidence="13" key="1">
    <citation type="journal article" date="2020" name="mSystems">
        <title>Genome- and Community-Level Interaction Insights into Carbon Utilization and Element Cycling Functions of Hydrothermarchaeota in Hydrothermal Sediment.</title>
        <authorList>
            <person name="Zhou Z."/>
            <person name="Liu Y."/>
            <person name="Xu W."/>
            <person name="Pan J."/>
            <person name="Luo Z.H."/>
            <person name="Li M."/>
        </authorList>
    </citation>
    <scope>NUCLEOTIDE SEQUENCE [LARGE SCALE GENOMIC DNA]</scope>
    <source>
        <strain evidence="13">HyVt-485</strain>
    </source>
</reference>
<evidence type="ECO:0000256" key="8">
    <source>
        <dbReference type="ARBA" id="ARBA00031400"/>
    </source>
</evidence>
<gene>
    <name evidence="13" type="ORF">ENJ42_09285</name>
</gene>